<evidence type="ECO:0000256" key="1">
    <source>
        <dbReference type="ARBA" id="ARBA00022722"/>
    </source>
</evidence>
<organism evidence="5">
    <name type="scientific">Salmonella muenchen</name>
    <dbReference type="NCBI Taxonomy" id="596"/>
    <lineage>
        <taxon>Bacteria</taxon>
        <taxon>Pseudomonadati</taxon>
        <taxon>Pseudomonadota</taxon>
        <taxon>Gammaproteobacteria</taxon>
        <taxon>Enterobacterales</taxon>
        <taxon>Enterobacteriaceae</taxon>
        <taxon>Salmonella</taxon>
    </lineage>
</organism>
<proteinExistence type="predicted"/>
<dbReference type="Pfam" id="PF00565">
    <property type="entry name" value="SNase"/>
    <property type="match status" value="1"/>
</dbReference>
<dbReference type="InterPro" id="IPR035437">
    <property type="entry name" value="SNase_OB-fold_sf"/>
</dbReference>
<dbReference type="GO" id="GO:0004519">
    <property type="term" value="F:endonuclease activity"/>
    <property type="evidence" value="ECO:0007669"/>
    <property type="project" value="UniProtKB-KW"/>
</dbReference>
<dbReference type="SMART" id="SM00318">
    <property type="entry name" value="SNc"/>
    <property type="match status" value="1"/>
</dbReference>
<feature type="domain" description="TNase-like" evidence="4">
    <location>
        <begin position="16"/>
        <end position="156"/>
    </location>
</feature>
<keyword evidence="3" id="KW-0378">Hydrolase</keyword>
<dbReference type="InterPro" id="IPR016071">
    <property type="entry name" value="Staphylococal_nuclease_OB-fold"/>
</dbReference>
<accession>A0A5W3IS49</accession>
<evidence type="ECO:0000256" key="3">
    <source>
        <dbReference type="ARBA" id="ARBA00022801"/>
    </source>
</evidence>
<dbReference type="PANTHER" id="PTHR12302:SF3">
    <property type="entry name" value="SERINE_THREONINE-PROTEIN KINASE 31"/>
    <property type="match status" value="1"/>
</dbReference>
<dbReference type="Gene3D" id="2.40.50.90">
    <property type="match status" value="1"/>
</dbReference>
<dbReference type="PROSITE" id="PS01284">
    <property type="entry name" value="TNASE_2"/>
    <property type="match status" value="1"/>
</dbReference>
<evidence type="ECO:0000256" key="2">
    <source>
        <dbReference type="ARBA" id="ARBA00022759"/>
    </source>
</evidence>
<evidence type="ECO:0000259" key="4">
    <source>
        <dbReference type="PROSITE" id="PS50830"/>
    </source>
</evidence>
<dbReference type="SUPFAM" id="SSF50199">
    <property type="entry name" value="Staphylococcal nuclease"/>
    <property type="match status" value="1"/>
</dbReference>
<dbReference type="GO" id="GO:0016787">
    <property type="term" value="F:hydrolase activity"/>
    <property type="evidence" value="ECO:0007669"/>
    <property type="project" value="UniProtKB-KW"/>
</dbReference>
<comment type="caution">
    <text evidence="5">The sequence shown here is derived from an EMBL/GenBank/DDBJ whole genome shotgun (WGS) entry which is preliminary data.</text>
</comment>
<keyword evidence="2" id="KW-0255">Endonuclease</keyword>
<protein>
    <submittedName>
        <fullName evidence="5">Thermonuclease family protein</fullName>
    </submittedName>
</protein>
<dbReference type="AlphaFoldDB" id="A0A5W3IS49"/>
<sequence length="170" mass="19478">MFMAGFVFCGVNTSHAADTYRVVRVLDGDTIEILVNARPARIRLADIDAPEKKQPFGQRSRQFLTSLVGGKEVSLSGDKHDRYGRILGRVFVKGRDKECMKYMEKTDLCTRAYYVNEEMVKAGLAWAYRYKGKVTSPNMEHLEIEARAERRGLWSAPAIEPWRWRQSTKG</sequence>
<reference evidence="5" key="1">
    <citation type="submission" date="2018-06" db="EMBL/GenBank/DDBJ databases">
        <authorList>
            <person name="Ashton P.M."/>
            <person name="Dallman T."/>
            <person name="Nair S."/>
            <person name="De Pinna E."/>
            <person name="Peters T."/>
            <person name="Grant K."/>
        </authorList>
    </citation>
    <scope>NUCLEOTIDE SEQUENCE</scope>
    <source>
        <strain evidence="5">246187</strain>
    </source>
</reference>
<name>A0A5W3IS49_SALMU</name>
<dbReference type="PROSITE" id="PS01123">
    <property type="entry name" value="TNASE_1"/>
    <property type="match status" value="1"/>
</dbReference>
<dbReference type="PANTHER" id="PTHR12302">
    <property type="entry name" value="EBNA2 BINDING PROTEIN P100"/>
    <property type="match status" value="1"/>
</dbReference>
<dbReference type="InterPro" id="IPR002071">
    <property type="entry name" value="Thermonucl_AS"/>
</dbReference>
<dbReference type="PROSITE" id="PS50830">
    <property type="entry name" value="TNASE_3"/>
    <property type="match status" value="1"/>
</dbReference>
<dbReference type="GO" id="GO:0003676">
    <property type="term" value="F:nucleic acid binding"/>
    <property type="evidence" value="ECO:0007669"/>
    <property type="project" value="InterPro"/>
</dbReference>
<gene>
    <name evidence="5" type="ORF">DP785_23870</name>
</gene>
<evidence type="ECO:0000313" key="5">
    <source>
        <dbReference type="EMBL" id="EBW6611841.1"/>
    </source>
</evidence>
<dbReference type="EMBL" id="AAHIXF010000031">
    <property type="protein sequence ID" value="EBW6611841.1"/>
    <property type="molecule type" value="Genomic_DNA"/>
</dbReference>
<keyword evidence="1" id="KW-0540">Nuclease</keyword>